<evidence type="ECO:0000259" key="10">
    <source>
        <dbReference type="Pfam" id="PF01266"/>
    </source>
</evidence>
<keyword evidence="2 11" id="KW-0489">Methyltransferase</keyword>
<evidence type="ECO:0000313" key="11">
    <source>
        <dbReference type="EMBL" id="UOO82927.1"/>
    </source>
</evidence>
<accession>A0ABY4DWB3</accession>
<proteinExistence type="predicted"/>
<evidence type="ECO:0000256" key="6">
    <source>
        <dbReference type="ARBA" id="ARBA00022694"/>
    </source>
</evidence>
<sequence length="593" mass="64052">MNFLAWNAPPPLAAIAQAVQSHAAPLYLIVCLHDTDMPAFRPSENPSALETQLQHRLNTQIGCLQFNGPNALNDILPGVHLWLLPPRHAARLGDYFNAPIQWQTPALPQEPQEQAKPWLQAPRQSAAPTRAIVIGAGIAGAATARALAERGLPVTVLEAGEPAQAASGNRQGLLYAKISAHNTEQTELLLCGYGHSRRLLQKLLPDSNTWGGNGILHLNHSAAETKRNHALGQQRHHAHLYRSVNAAEASKIAGLPIASDGLYWPQGVWLNPPALVQALLDHPLITLHSHTPLLHAVHNGREWQAATPAQTFCGSHIIYCLGAHSPDAADFNLAALPYQLIRGQTSLAAVTAQSARLRCALSGATYISPAWQGLHCYGATFLPHDADSRLRTSDEAANRAGLAALHPALAHNLLSDGPNRRQTNGQNTLGCPDNLFMRGFLFLKMQMPGKKRSKIGHLARLFNAADAFSGAKYTRKSNGQDTLGHAAVRCDSPDHLPMAGPLGDIRAIQSAYAKLALDKNYRLNTPCPYLPDAYINTAHGSRGLATAPICAESIAARILGLPDPLSPRLRNALHPNRSIIRAIVRHERLSERA</sequence>
<keyword evidence="9" id="KW-0511">Multifunctional enzyme</keyword>
<dbReference type="NCBIfam" id="TIGR03197">
    <property type="entry name" value="MnmC_Cterm"/>
    <property type="match status" value="1"/>
</dbReference>
<keyword evidence="1" id="KW-0963">Cytoplasm</keyword>
<evidence type="ECO:0000256" key="4">
    <source>
        <dbReference type="ARBA" id="ARBA00022679"/>
    </source>
</evidence>
<evidence type="ECO:0000313" key="12">
    <source>
        <dbReference type="Proteomes" id="UP000829817"/>
    </source>
</evidence>
<dbReference type="PANTHER" id="PTHR13847">
    <property type="entry name" value="SARCOSINE DEHYDROGENASE-RELATED"/>
    <property type="match status" value="1"/>
</dbReference>
<dbReference type="GO" id="GO:0004808">
    <property type="term" value="F:tRNA (5-methylaminomethyl-2-thiouridylate)(34)-methyltransferase activity"/>
    <property type="evidence" value="ECO:0007669"/>
    <property type="project" value="UniProtKB-EC"/>
</dbReference>
<dbReference type="Gene3D" id="3.50.50.60">
    <property type="entry name" value="FAD/NAD(P)-binding domain"/>
    <property type="match status" value="2"/>
</dbReference>
<dbReference type="RefSeq" id="WP_244787103.1">
    <property type="nucleotide sequence ID" value="NZ_CP091508.1"/>
</dbReference>
<name>A0ABY4DWB3_9NEIS</name>
<dbReference type="EMBL" id="CP091508">
    <property type="protein sequence ID" value="UOO82927.1"/>
    <property type="molecule type" value="Genomic_DNA"/>
</dbReference>
<feature type="domain" description="FAD dependent oxidoreductase" evidence="10">
    <location>
        <begin position="131"/>
        <end position="411"/>
    </location>
</feature>
<keyword evidence="3" id="KW-0285">Flavoprotein</keyword>
<gene>
    <name evidence="11" type="primary">mnmC</name>
    <name evidence="11" type="ORF">LVJ83_05555</name>
</gene>
<dbReference type="SUPFAM" id="SSF51905">
    <property type="entry name" value="FAD/NAD(P)-binding domain"/>
    <property type="match status" value="1"/>
</dbReference>
<dbReference type="GO" id="GO:0032259">
    <property type="term" value="P:methylation"/>
    <property type="evidence" value="ECO:0007669"/>
    <property type="project" value="UniProtKB-KW"/>
</dbReference>
<dbReference type="InterPro" id="IPR006076">
    <property type="entry name" value="FAD-dep_OxRdtase"/>
</dbReference>
<keyword evidence="4 11" id="KW-0808">Transferase</keyword>
<dbReference type="Pfam" id="PF01266">
    <property type="entry name" value="DAO"/>
    <property type="match status" value="1"/>
</dbReference>
<evidence type="ECO:0000256" key="5">
    <source>
        <dbReference type="ARBA" id="ARBA00022691"/>
    </source>
</evidence>
<keyword evidence="12" id="KW-1185">Reference proteome</keyword>
<evidence type="ECO:0000256" key="3">
    <source>
        <dbReference type="ARBA" id="ARBA00022630"/>
    </source>
</evidence>
<dbReference type="Gene3D" id="3.30.9.10">
    <property type="entry name" value="D-Amino Acid Oxidase, subunit A, domain 2"/>
    <property type="match status" value="1"/>
</dbReference>
<evidence type="ECO:0000256" key="9">
    <source>
        <dbReference type="ARBA" id="ARBA00023268"/>
    </source>
</evidence>
<reference evidence="11 12" key="1">
    <citation type="journal article" date="2022" name="Res Sq">
        <title>Evolution of multicellular longitudinally dividing oral cavity symbionts (Neisseriaceae).</title>
        <authorList>
            <person name="Nyongesa S."/>
            <person name="Weber P."/>
            <person name="Bernet E."/>
            <person name="Pullido F."/>
            <person name="Nieckarz M."/>
            <person name="Delaby M."/>
            <person name="Nieves C."/>
            <person name="Viehboeck T."/>
            <person name="Krause N."/>
            <person name="Rivera-Millot A."/>
            <person name="Nakamura A."/>
            <person name="Vischer N."/>
            <person name="VanNieuwenhze M."/>
            <person name="Brun Y."/>
            <person name="Cava F."/>
            <person name="Bulgheresi S."/>
            <person name="Veyrier F."/>
        </authorList>
    </citation>
    <scope>NUCLEOTIDE SEQUENCE [LARGE SCALE GENOMIC DNA]</scope>
    <source>
        <strain evidence="11 12">CCUG 63373m</strain>
    </source>
</reference>
<keyword evidence="5" id="KW-0949">S-adenosyl-L-methionine</keyword>
<protein>
    <submittedName>
        <fullName evidence="11">FAD-dependent 5-carboxymethylaminomethyl-2-thiouridine(34) oxidoreductase MnmC</fullName>
        <ecNumber evidence="11">2.1.1.61</ecNumber>
    </submittedName>
</protein>
<dbReference type="EC" id="2.1.1.61" evidence="11"/>
<dbReference type="PANTHER" id="PTHR13847:SF283">
    <property type="entry name" value="TRNA 5-METHYLAMINOMETHYL-2-THIOURIDINE BIOSYNTHESIS BIFUNCTIONAL PROTEIN MNMC"/>
    <property type="match status" value="1"/>
</dbReference>
<keyword evidence="6" id="KW-0819">tRNA processing</keyword>
<keyword evidence="7" id="KW-0274">FAD</keyword>
<dbReference type="InterPro" id="IPR017610">
    <property type="entry name" value="tRNA_S-uridine_synth_MnmC_C"/>
</dbReference>
<evidence type="ECO:0000256" key="7">
    <source>
        <dbReference type="ARBA" id="ARBA00022827"/>
    </source>
</evidence>
<dbReference type="Proteomes" id="UP000829817">
    <property type="component" value="Chromosome"/>
</dbReference>
<evidence type="ECO:0000256" key="2">
    <source>
        <dbReference type="ARBA" id="ARBA00022603"/>
    </source>
</evidence>
<keyword evidence="8" id="KW-0560">Oxidoreductase</keyword>
<organism evidence="11 12">
    <name type="scientific">Uruburuella testudinis</name>
    <dbReference type="NCBI Taxonomy" id="1282863"/>
    <lineage>
        <taxon>Bacteria</taxon>
        <taxon>Pseudomonadati</taxon>
        <taxon>Pseudomonadota</taxon>
        <taxon>Betaproteobacteria</taxon>
        <taxon>Neisseriales</taxon>
        <taxon>Neisseriaceae</taxon>
        <taxon>Uruburuella</taxon>
    </lineage>
</organism>
<evidence type="ECO:0000256" key="8">
    <source>
        <dbReference type="ARBA" id="ARBA00023002"/>
    </source>
</evidence>
<evidence type="ECO:0000256" key="1">
    <source>
        <dbReference type="ARBA" id="ARBA00022490"/>
    </source>
</evidence>
<dbReference type="InterPro" id="IPR036188">
    <property type="entry name" value="FAD/NAD-bd_sf"/>
</dbReference>